<proteinExistence type="predicted"/>
<feature type="transmembrane region" description="Helical" evidence="1">
    <location>
        <begin position="6"/>
        <end position="23"/>
    </location>
</feature>
<dbReference type="AlphaFoldDB" id="A0A1B7KRZ7"/>
<accession>A0A1B7KRZ7</accession>
<evidence type="ECO:0008006" key="4">
    <source>
        <dbReference type="Google" id="ProtNLM"/>
    </source>
</evidence>
<evidence type="ECO:0000313" key="3">
    <source>
        <dbReference type="Proteomes" id="UP000078290"/>
    </source>
</evidence>
<name>A0A1B7KRZ7_PARTM</name>
<dbReference type="EMBL" id="LXMA01000023">
    <property type="protein sequence ID" value="OAT72868.1"/>
    <property type="molecule type" value="Genomic_DNA"/>
</dbReference>
<keyword evidence="1" id="KW-1133">Transmembrane helix</keyword>
<dbReference type="InterPro" id="IPR017259">
    <property type="entry name" value="UCP037672"/>
</dbReference>
<evidence type="ECO:0000313" key="2">
    <source>
        <dbReference type="EMBL" id="OAT72868.1"/>
    </source>
</evidence>
<dbReference type="Proteomes" id="UP000078290">
    <property type="component" value="Unassembled WGS sequence"/>
</dbReference>
<organism evidence="2 3">
    <name type="scientific">Parageobacillus thermoglucosidasius</name>
    <name type="common">Geobacillus thermoglucosidasius</name>
    <dbReference type="NCBI Taxonomy" id="1426"/>
    <lineage>
        <taxon>Bacteria</taxon>
        <taxon>Bacillati</taxon>
        <taxon>Bacillota</taxon>
        <taxon>Bacilli</taxon>
        <taxon>Bacillales</taxon>
        <taxon>Anoxybacillaceae</taxon>
        <taxon>Parageobacillus</taxon>
    </lineage>
</organism>
<dbReference type="Pfam" id="PF12650">
    <property type="entry name" value="DUF3784"/>
    <property type="match status" value="1"/>
</dbReference>
<keyword evidence="1" id="KW-0472">Membrane</keyword>
<protein>
    <recommendedName>
        <fullName evidence="4">DUF3784 domain-containing protein</fullName>
    </recommendedName>
</protein>
<feature type="transmembrane region" description="Helical" evidence="1">
    <location>
        <begin position="74"/>
        <end position="94"/>
    </location>
</feature>
<evidence type="ECO:0000256" key="1">
    <source>
        <dbReference type="SAM" id="Phobius"/>
    </source>
</evidence>
<sequence length="100" mass="11369">MYLGVFICSIVSLLMILLGYLIWAKKKLFLIAGYDEETFVGDKEKLAKAMGMFSIFIGILTFILPFTLEYIGSFTGYIFAIVIVLGTIVMFIYVNMLNRK</sequence>
<dbReference type="RefSeq" id="WP_064551837.1">
    <property type="nucleotide sequence ID" value="NZ_LXMA01000023.1"/>
</dbReference>
<keyword evidence="1" id="KW-0812">Transmembrane</keyword>
<reference evidence="3" key="1">
    <citation type="submission" date="2016-05" db="EMBL/GenBank/DDBJ databases">
        <authorList>
            <person name="Wang W."/>
            <person name="Zhu L."/>
        </authorList>
    </citation>
    <scope>NUCLEOTIDE SEQUENCE [LARGE SCALE GENOMIC DNA]</scope>
    <source>
        <strain evidence="3">W-2</strain>
    </source>
</reference>
<comment type="caution">
    <text evidence="2">The sequence shown here is derived from an EMBL/GenBank/DDBJ whole genome shotgun (WGS) entry which is preliminary data.</text>
</comment>
<gene>
    <name evidence="2" type="ORF">A7K69_08010</name>
</gene>
<feature type="transmembrane region" description="Helical" evidence="1">
    <location>
        <begin position="49"/>
        <end position="68"/>
    </location>
</feature>